<dbReference type="SUPFAM" id="SSF48576">
    <property type="entry name" value="Terpenoid synthases"/>
    <property type="match status" value="1"/>
</dbReference>
<gene>
    <name evidence="7" type="ORF">CQW23_14582</name>
</gene>
<proteinExistence type="predicted"/>
<reference evidence="7 8" key="1">
    <citation type="journal article" date="2017" name="Genome Biol.">
        <title>New reference genome sequences of hot pepper reveal the massive evolution of plant disease-resistance genes by retroduplication.</title>
        <authorList>
            <person name="Kim S."/>
            <person name="Park J."/>
            <person name="Yeom S.I."/>
            <person name="Kim Y.M."/>
            <person name="Seo E."/>
            <person name="Kim K.T."/>
            <person name="Kim M.S."/>
            <person name="Lee J.M."/>
            <person name="Cheong K."/>
            <person name="Shin H.S."/>
            <person name="Kim S.B."/>
            <person name="Han K."/>
            <person name="Lee J."/>
            <person name="Park M."/>
            <person name="Lee H.A."/>
            <person name="Lee H.Y."/>
            <person name="Lee Y."/>
            <person name="Oh S."/>
            <person name="Lee J.H."/>
            <person name="Choi E."/>
            <person name="Choi E."/>
            <person name="Lee S.E."/>
            <person name="Jeon J."/>
            <person name="Kim H."/>
            <person name="Choi G."/>
            <person name="Song H."/>
            <person name="Lee J."/>
            <person name="Lee S.C."/>
            <person name="Kwon J.K."/>
            <person name="Lee H.Y."/>
            <person name="Koo N."/>
            <person name="Hong Y."/>
            <person name="Kim R.W."/>
            <person name="Kang W.H."/>
            <person name="Huh J.H."/>
            <person name="Kang B.C."/>
            <person name="Yang T.J."/>
            <person name="Lee Y.H."/>
            <person name="Bennetzen J.L."/>
            <person name="Choi D."/>
        </authorList>
    </citation>
    <scope>NUCLEOTIDE SEQUENCE [LARGE SCALE GENOMIC DNA]</scope>
    <source>
        <strain evidence="8">cv. PBC81</strain>
    </source>
</reference>
<dbReference type="PANTHER" id="PTHR31225:SF225">
    <property type="entry name" value="SESQUITERPENE SYNTHASE 12"/>
    <property type="match status" value="1"/>
</dbReference>
<dbReference type="GO" id="GO:0010333">
    <property type="term" value="F:terpene synthase activity"/>
    <property type="evidence" value="ECO:0007669"/>
    <property type="project" value="InterPro"/>
</dbReference>
<evidence type="ECO:0000256" key="4">
    <source>
        <dbReference type="SAM" id="Coils"/>
    </source>
</evidence>
<dbReference type="SUPFAM" id="SSF48239">
    <property type="entry name" value="Terpenoid cyclases/Protein prenyltransferases"/>
    <property type="match status" value="1"/>
</dbReference>
<dbReference type="STRING" id="33114.A0A2G2WJK2"/>
<evidence type="ECO:0000313" key="8">
    <source>
        <dbReference type="Proteomes" id="UP000224567"/>
    </source>
</evidence>
<dbReference type="FunFam" id="1.10.600.10:FF:000007">
    <property type="entry name" value="Isoprene synthase, chloroplastic"/>
    <property type="match status" value="1"/>
</dbReference>
<dbReference type="InterPro" id="IPR044814">
    <property type="entry name" value="Terpene_cyclase_plant_C1"/>
</dbReference>
<feature type="coiled-coil region" evidence="4">
    <location>
        <begin position="120"/>
        <end position="147"/>
    </location>
</feature>
<dbReference type="Gene3D" id="1.10.600.10">
    <property type="entry name" value="Farnesyl Diphosphate Synthase"/>
    <property type="match status" value="1"/>
</dbReference>
<evidence type="ECO:0000256" key="2">
    <source>
        <dbReference type="ARBA" id="ARBA00004721"/>
    </source>
</evidence>
<evidence type="ECO:0000256" key="3">
    <source>
        <dbReference type="ARBA" id="ARBA00022723"/>
    </source>
</evidence>
<comment type="caution">
    <text evidence="7">The sequence shown here is derived from an EMBL/GenBank/DDBJ whole genome shotgun (WGS) entry which is preliminary data.</text>
</comment>
<protein>
    <submittedName>
        <fullName evidence="7">(-)-germacrene D synthase</fullName>
    </submittedName>
</protein>
<organism evidence="7 8">
    <name type="scientific">Capsicum baccatum</name>
    <name type="common">Peruvian pepper</name>
    <dbReference type="NCBI Taxonomy" id="33114"/>
    <lineage>
        <taxon>Eukaryota</taxon>
        <taxon>Viridiplantae</taxon>
        <taxon>Streptophyta</taxon>
        <taxon>Embryophyta</taxon>
        <taxon>Tracheophyta</taxon>
        <taxon>Spermatophyta</taxon>
        <taxon>Magnoliopsida</taxon>
        <taxon>eudicotyledons</taxon>
        <taxon>Gunneridae</taxon>
        <taxon>Pentapetalae</taxon>
        <taxon>asterids</taxon>
        <taxon>lamiids</taxon>
        <taxon>Solanales</taxon>
        <taxon>Solanaceae</taxon>
        <taxon>Solanoideae</taxon>
        <taxon>Capsiceae</taxon>
        <taxon>Capsicum</taxon>
    </lineage>
</organism>
<dbReference type="UniPathway" id="UPA00213"/>
<dbReference type="SFLD" id="SFLDS00005">
    <property type="entry name" value="Isoprenoid_Synthase_Type_I"/>
    <property type="match status" value="1"/>
</dbReference>
<dbReference type="CDD" id="cd00684">
    <property type="entry name" value="Terpene_cyclase_plant_C1"/>
    <property type="match status" value="1"/>
</dbReference>
<keyword evidence="3" id="KW-0479">Metal-binding</keyword>
<sequence>MSQAIAYPSTFHHLKNYNSYDLALGRRPVAMVACSISHQRANNRSTGLVTCSILHQRATYRSTGLFYTCEVAIQQTYSYVSLGRGRNGTRRPAMDPSSGRSRHLASFQSTIWGDHFLSYTSQLTEIVTQEKLELEELKEKVRKILVETPDNSTEKLILIDIIQRLGVAYHFDNEIETSIQNIFDASQLQSENDENLFIVALRFRLVRQQGHYMSSDVFKQFQDHDGNFMETLSNDVQGFLSLYEASHFRLHGEEILEDAFTFTTTHIKSVAPNLNNSLKVQVTEALSHPIRKTVPRVGARKYISIYENMEMHNNLLLTFAKLDFNVVQKMHQRELNELTRWWKDLDFANKLPYARDRLVECYMWIFGIYFEPQYSRARKMLTKVICLSSIFDDTYDAYATFDELVLFTEAVERWEASAMDTLPPYLRHAYQALLDVYHEIEEELTTRGESNRIYYAKYEMKKLVKAYFKEAQWLNAGYTPKCEEYMKNGNVSCICMMLSTSSVVLMEEFITKEIFEWMINEPLIVRASSAINRFMDDMGGHEVEQQREHVASIVECYMNEYGLSKQEAYAEIRKEITNSWKDINEEIICSSKVPMFVLERVLKQAQLVDFFFKEGDGYTNCKTKFKEMITLLFVESIC</sequence>
<dbReference type="InterPro" id="IPR005630">
    <property type="entry name" value="Terpene_synthase_metal-bd"/>
</dbReference>
<reference evidence="8" key="2">
    <citation type="journal article" date="2017" name="J. Anim. Genet.">
        <title>Multiple reference genome sequences of hot pepper reveal the massive evolution of plant disease resistance genes by retroduplication.</title>
        <authorList>
            <person name="Kim S."/>
            <person name="Park J."/>
            <person name="Yeom S.-I."/>
            <person name="Kim Y.-M."/>
            <person name="Seo E."/>
            <person name="Kim K.-T."/>
            <person name="Kim M.-S."/>
            <person name="Lee J.M."/>
            <person name="Cheong K."/>
            <person name="Shin H.-S."/>
            <person name="Kim S.-B."/>
            <person name="Han K."/>
            <person name="Lee J."/>
            <person name="Park M."/>
            <person name="Lee H.-A."/>
            <person name="Lee H.-Y."/>
            <person name="Lee Y."/>
            <person name="Oh S."/>
            <person name="Lee J.H."/>
            <person name="Choi E."/>
            <person name="Choi E."/>
            <person name="Lee S.E."/>
            <person name="Jeon J."/>
            <person name="Kim H."/>
            <person name="Choi G."/>
            <person name="Song H."/>
            <person name="Lee J."/>
            <person name="Lee S.-C."/>
            <person name="Kwon J.-K."/>
            <person name="Lee H.-Y."/>
            <person name="Koo N."/>
            <person name="Hong Y."/>
            <person name="Kim R.W."/>
            <person name="Kang W.-H."/>
            <person name="Huh J.H."/>
            <person name="Kang B.-C."/>
            <person name="Yang T.-J."/>
            <person name="Lee Y.-H."/>
            <person name="Bennetzen J.L."/>
            <person name="Choi D."/>
        </authorList>
    </citation>
    <scope>NUCLEOTIDE SEQUENCE [LARGE SCALE GENOMIC DNA]</scope>
    <source>
        <strain evidence="8">cv. PBC81</strain>
    </source>
</reference>
<dbReference type="Gene3D" id="1.50.10.130">
    <property type="entry name" value="Terpene synthase, N-terminal domain"/>
    <property type="match status" value="1"/>
</dbReference>
<evidence type="ECO:0000259" key="5">
    <source>
        <dbReference type="Pfam" id="PF01397"/>
    </source>
</evidence>
<dbReference type="SFLD" id="SFLDG01019">
    <property type="entry name" value="Terpene_Cyclase_Like_1_C_Termi"/>
    <property type="match status" value="1"/>
</dbReference>
<keyword evidence="4" id="KW-0175">Coiled coil</keyword>
<accession>A0A2G2WJK2</accession>
<evidence type="ECO:0000313" key="7">
    <source>
        <dbReference type="EMBL" id="PHT45424.1"/>
    </source>
</evidence>
<feature type="domain" description="Terpene synthase N-terminal" evidence="5">
    <location>
        <begin position="111"/>
        <end position="286"/>
    </location>
</feature>
<dbReference type="InterPro" id="IPR008949">
    <property type="entry name" value="Isoprenoid_synthase_dom_sf"/>
</dbReference>
<dbReference type="InterPro" id="IPR034741">
    <property type="entry name" value="Terpene_cyclase-like_1_C"/>
</dbReference>
<evidence type="ECO:0000259" key="6">
    <source>
        <dbReference type="Pfam" id="PF03936"/>
    </source>
</evidence>
<evidence type="ECO:0000256" key="1">
    <source>
        <dbReference type="ARBA" id="ARBA00001946"/>
    </source>
</evidence>
<comment type="cofactor">
    <cofactor evidence="1">
        <name>Mg(2+)</name>
        <dbReference type="ChEBI" id="CHEBI:18420"/>
    </cofactor>
</comment>
<dbReference type="EMBL" id="MLFT02000006">
    <property type="protein sequence ID" value="PHT45424.1"/>
    <property type="molecule type" value="Genomic_DNA"/>
</dbReference>
<dbReference type="Proteomes" id="UP000224567">
    <property type="component" value="Unassembled WGS sequence"/>
</dbReference>
<dbReference type="PANTHER" id="PTHR31225">
    <property type="entry name" value="OS04G0344100 PROTEIN-RELATED"/>
    <property type="match status" value="1"/>
</dbReference>
<dbReference type="GO" id="GO:0000287">
    <property type="term" value="F:magnesium ion binding"/>
    <property type="evidence" value="ECO:0007669"/>
    <property type="project" value="InterPro"/>
</dbReference>
<feature type="domain" description="Terpene synthase metal-binding" evidence="6">
    <location>
        <begin position="343"/>
        <end position="582"/>
    </location>
</feature>
<name>A0A2G2WJK2_CAPBA</name>
<comment type="pathway">
    <text evidence="2">Secondary metabolite biosynthesis; terpenoid biosynthesis.</text>
</comment>
<dbReference type="InterPro" id="IPR008930">
    <property type="entry name" value="Terpenoid_cyclase/PrenylTrfase"/>
</dbReference>
<dbReference type="InterPro" id="IPR036965">
    <property type="entry name" value="Terpene_synth_N_sf"/>
</dbReference>
<dbReference type="Pfam" id="PF01397">
    <property type="entry name" value="Terpene_synth"/>
    <property type="match status" value="1"/>
</dbReference>
<dbReference type="GO" id="GO:0016102">
    <property type="term" value="P:diterpenoid biosynthetic process"/>
    <property type="evidence" value="ECO:0007669"/>
    <property type="project" value="InterPro"/>
</dbReference>
<dbReference type="InterPro" id="IPR050148">
    <property type="entry name" value="Terpene_synthase-like"/>
</dbReference>
<dbReference type="Pfam" id="PF03936">
    <property type="entry name" value="Terpene_synth_C"/>
    <property type="match status" value="1"/>
</dbReference>
<dbReference type="FunFam" id="1.50.10.130:FF:000001">
    <property type="entry name" value="Isoprene synthase, chloroplastic"/>
    <property type="match status" value="1"/>
</dbReference>
<dbReference type="OrthoDB" id="1877784at2759"/>
<dbReference type="InterPro" id="IPR001906">
    <property type="entry name" value="Terpene_synth_N"/>
</dbReference>
<dbReference type="AlphaFoldDB" id="A0A2G2WJK2"/>
<keyword evidence="8" id="KW-1185">Reference proteome</keyword>